<keyword evidence="1" id="KW-0812">Transmembrane</keyword>
<evidence type="ECO:0000313" key="2">
    <source>
        <dbReference type="EMBL" id="ADJ41749.1"/>
    </source>
</evidence>
<dbReference type="EMBL" id="AE016815">
    <property type="protein sequence ID" value="ADJ41749.1"/>
    <property type="molecule type" value="Genomic_DNA"/>
</dbReference>
<feature type="transmembrane region" description="Helical" evidence="1">
    <location>
        <begin position="99"/>
        <end position="116"/>
    </location>
</feature>
<dbReference type="AlphaFoldDB" id="D8FGA6"/>
<reference key="2">
    <citation type="submission" date="2010-06" db="EMBL/GenBank/DDBJ databases">
        <authorList>
            <person name="Dietrich F.S."/>
            <person name="Voegeli S."/>
            <person name="Philippsen P."/>
        </authorList>
    </citation>
    <scope>NUCLEOTIDE SEQUENCE</scope>
    <source>
        <strain>ATCC 10895</strain>
    </source>
</reference>
<evidence type="ECO:0000313" key="3">
    <source>
        <dbReference type="Proteomes" id="UP000000591"/>
    </source>
</evidence>
<proteinExistence type="predicted"/>
<reference evidence="2 3" key="1">
    <citation type="journal article" date="2004" name="Science">
        <title>The Ashbya gossypii genome as a tool for mapping the ancient Saccharomyces cerevisiae genome.</title>
        <authorList>
            <person name="Dietrich F.S."/>
            <person name="Voegeli S."/>
            <person name="Brachat S."/>
            <person name="Lerch A."/>
            <person name="Gates K."/>
            <person name="Steiner S."/>
            <person name="Mohr C."/>
            <person name="Pohlmann R."/>
            <person name="Luedi P."/>
            <person name="Choi S."/>
            <person name="Wing R.A."/>
            <person name="Flavier A."/>
            <person name="Gaffney T.D."/>
            <person name="Philippsen P."/>
        </authorList>
    </citation>
    <scope>NUCLEOTIDE SEQUENCE [LARGE SCALE GENOMIC DNA]</scope>
    <source>
        <strain evidence="3">ATCC 10895 / CBS 109.51 / FGSC 9923 / NRRL Y-1056</strain>
    </source>
</reference>
<keyword evidence="1" id="KW-0472">Membrane</keyword>
<protein>
    <submittedName>
        <fullName evidence="2">ABL211Wp</fullName>
    </submittedName>
</protein>
<dbReference type="InParanoid" id="D8FGA6"/>
<feature type="transmembrane region" description="Helical" evidence="1">
    <location>
        <begin position="136"/>
        <end position="163"/>
    </location>
</feature>
<name>D8FGA6_EREGS</name>
<accession>D8FGA6</accession>
<feature type="transmembrane region" description="Helical" evidence="1">
    <location>
        <begin position="73"/>
        <end position="92"/>
    </location>
</feature>
<keyword evidence="3" id="KW-1185">Reference proteome</keyword>
<feature type="transmembrane region" description="Helical" evidence="1">
    <location>
        <begin position="286"/>
        <end position="306"/>
    </location>
</feature>
<feature type="transmembrane region" description="Helical" evidence="1">
    <location>
        <begin position="250"/>
        <end position="274"/>
    </location>
</feature>
<dbReference type="HOGENOM" id="CLU_707829_0_0_1"/>
<dbReference type="RefSeq" id="NP_001342242.1">
    <property type="nucleotide sequence ID" value="NM_001355300.1"/>
</dbReference>
<evidence type="ECO:0000256" key="1">
    <source>
        <dbReference type="SAM" id="Phobius"/>
    </source>
</evidence>
<dbReference type="KEGG" id="ago:AGOS_ABL211W"/>
<gene>
    <name evidence="2" type="ORF">AGOS_ABL211W</name>
</gene>
<feature type="transmembrane region" description="Helical" evidence="1">
    <location>
        <begin position="30"/>
        <end position="53"/>
    </location>
</feature>
<reference evidence="3" key="3">
    <citation type="journal article" date="2013" name="G3 (Bethesda)">
        <title>Genomes of Ashbya fungi isolated from insects reveal four mating-type loci, numerous translocations, lack of transposons, and distinct gene duplications.</title>
        <authorList>
            <person name="Dietrich F.S."/>
            <person name="Voegeli S."/>
            <person name="Kuo S."/>
            <person name="Philippsen P."/>
        </authorList>
    </citation>
    <scope>GENOME REANNOTATION</scope>
    <source>
        <strain evidence="3">ATCC 10895 / CBS 109.51 / FGSC 9923 / NRRL Y-1056</strain>
    </source>
</reference>
<feature type="transmembrane region" description="Helical" evidence="1">
    <location>
        <begin position="209"/>
        <end position="230"/>
    </location>
</feature>
<organism evidence="2 3">
    <name type="scientific">Eremothecium gossypii (strain ATCC 10895 / CBS 109.51 / FGSC 9923 / NRRL Y-1056)</name>
    <name type="common">Yeast</name>
    <name type="synonym">Ashbya gossypii</name>
    <dbReference type="NCBI Taxonomy" id="284811"/>
    <lineage>
        <taxon>Eukaryota</taxon>
        <taxon>Fungi</taxon>
        <taxon>Dikarya</taxon>
        <taxon>Ascomycota</taxon>
        <taxon>Saccharomycotina</taxon>
        <taxon>Saccharomycetes</taxon>
        <taxon>Saccharomycetales</taxon>
        <taxon>Saccharomycetaceae</taxon>
        <taxon>Eremothecium</taxon>
    </lineage>
</organism>
<keyword evidence="1" id="KW-1133">Transmembrane helix</keyword>
<sequence length="314" mass="35995">MLRDIESTPLIEEHEHLEQLYLFYRYQYRLAICWLFCCVSHLSFCSCILTRTWQLPQDEHVKKFISMLEYYDFYSSTACVAISIPMVPYLIMKRWEFTILPFFLIPLIVYASMLWWVGDCLLNLFPLVKSWSLDDIATYCIWEGCILCAVVVLVPPAASLILFRKAAPTGERAPELYLGAHLDAPGNDAELNDDSLSMKSARTLPKLKLVKMFLAGLVFPYLLIQVFFVIRAYSGSILRDISGKSELYAHALLVLLYAKVVRLLSMLFCICYSLISSKTTETVSVYWPLVFLYQSGLVMDSFYGYIVSTVDLVG</sequence>
<dbReference type="GeneID" id="9487547"/>
<dbReference type="Proteomes" id="UP000000591">
    <property type="component" value="Chromosome II"/>
</dbReference>